<evidence type="ECO:0000313" key="2">
    <source>
        <dbReference type="EMBL" id="CAK0889517.1"/>
    </source>
</evidence>
<feature type="region of interest" description="Disordered" evidence="1">
    <location>
        <begin position="116"/>
        <end position="141"/>
    </location>
</feature>
<feature type="region of interest" description="Disordered" evidence="1">
    <location>
        <begin position="1"/>
        <end position="103"/>
    </location>
</feature>
<dbReference type="EMBL" id="CAUYUJ010019224">
    <property type="protein sequence ID" value="CAK0889517.1"/>
    <property type="molecule type" value="Genomic_DNA"/>
</dbReference>
<sequence>SRPGSGHTWAPTAASRACPAPPGGRPPPVPLRGPRAGDGGAPAGPEPDAGRLRGRRRALRGVGPDRPAEARVSEGDPEGAAGSPRGRPRPAPSALGGACGARQRCARGRREAARARAAGRCGAGRGGDAREGAGDPGAAAVGAARHRGARVVSGAARARGAGAAVAAAARQPGPQRAPRGLRRSGADALGPGHAWRARGGGERRG</sequence>
<feature type="compositionally biased region" description="Pro residues" evidence="1">
    <location>
        <begin position="19"/>
        <end position="31"/>
    </location>
</feature>
<proteinExistence type="predicted"/>
<feature type="compositionally biased region" description="Low complexity" evidence="1">
    <location>
        <begin position="165"/>
        <end position="178"/>
    </location>
</feature>
<accession>A0ABN9WRY3</accession>
<reference evidence="2" key="1">
    <citation type="submission" date="2023-10" db="EMBL/GenBank/DDBJ databases">
        <authorList>
            <person name="Chen Y."/>
            <person name="Shah S."/>
            <person name="Dougan E. K."/>
            <person name="Thang M."/>
            <person name="Chan C."/>
        </authorList>
    </citation>
    <scope>NUCLEOTIDE SEQUENCE [LARGE SCALE GENOMIC DNA]</scope>
</reference>
<feature type="non-terminal residue" evidence="2">
    <location>
        <position position="205"/>
    </location>
</feature>
<evidence type="ECO:0000313" key="3">
    <source>
        <dbReference type="Proteomes" id="UP001189429"/>
    </source>
</evidence>
<feature type="non-terminal residue" evidence="2">
    <location>
        <position position="1"/>
    </location>
</feature>
<organism evidence="2 3">
    <name type="scientific">Prorocentrum cordatum</name>
    <dbReference type="NCBI Taxonomy" id="2364126"/>
    <lineage>
        <taxon>Eukaryota</taxon>
        <taxon>Sar</taxon>
        <taxon>Alveolata</taxon>
        <taxon>Dinophyceae</taxon>
        <taxon>Prorocentrales</taxon>
        <taxon>Prorocentraceae</taxon>
        <taxon>Prorocentrum</taxon>
    </lineage>
</organism>
<comment type="caution">
    <text evidence="2">The sequence shown here is derived from an EMBL/GenBank/DDBJ whole genome shotgun (WGS) entry which is preliminary data.</text>
</comment>
<gene>
    <name evidence="2" type="ORF">PCOR1329_LOCUS70024</name>
</gene>
<feature type="region of interest" description="Disordered" evidence="1">
    <location>
        <begin position="165"/>
        <end position="205"/>
    </location>
</feature>
<protein>
    <submittedName>
        <fullName evidence="2">Uncharacterized protein</fullName>
    </submittedName>
</protein>
<evidence type="ECO:0000256" key="1">
    <source>
        <dbReference type="SAM" id="MobiDB-lite"/>
    </source>
</evidence>
<keyword evidence="3" id="KW-1185">Reference proteome</keyword>
<name>A0ABN9WRY3_9DINO</name>
<feature type="compositionally biased region" description="Low complexity" evidence="1">
    <location>
        <begin position="92"/>
        <end position="103"/>
    </location>
</feature>
<dbReference type="Proteomes" id="UP001189429">
    <property type="component" value="Unassembled WGS sequence"/>
</dbReference>